<keyword evidence="14" id="KW-1185">Reference proteome</keyword>
<dbReference type="UniPathway" id="UPA00219"/>
<dbReference type="GO" id="GO:0008955">
    <property type="term" value="F:peptidoglycan glycosyltransferase activity"/>
    <property type="evidence" value="ECO:0007669"/>
    <property type="project" value="UniProtKB-UniRule"/>
</dbReference>
<dbReference type="PANTHER" id="PTHR30400">
    <property type="entry name" value="MONOFUNCTIONAL BIOSYNTHETIC PEPTIDOGLYCAN TRANSGLYCOSYLASE"/>
    <property type="match status" value="1"/>
</dbReference>
<evidence type="ECO:0000259" key="12">
    <source>
        <dbReference type="Pfam" id="PF00912"/>
    </source>
</evidence>
<sequence length="242" mass="27127">MKRASTIPPFARIRKTARLAVKLLLGGFVLTFASVLALKWLPPPFTAFMVQEKLAALLGDGPDRTIHYDWVPFEGISPHVALAVVAAEDQKFPVHYGFDLESIQKALEDRDQGKRLRGASTITQQVAKNLFLWPGRSYVRKALEAYFTVLIELLWHKRRILEVYLNVAQMGDRVFGVGAAAAVHFNTTPDRLSPRQAALIAAVLPNPRRFSPAKPSPYVRRRAAWILKQMRQLGGADYLADL</sequence>
<evidence type="ECO:0000256" key="8">
    <source>
        <dbReference type="ARBA" id="ARBA00022989"/>
    </source>
</evidence>
<evidence type="ECO:0000256" key="1">
    <source>
        <dbReference type="ARBA" id="ARBA00022475"/>
    </source>
</evidence>
<keyword evidence="4 11" id="KW-0808">Transferase</keyword>
<protein>
    <recommendedName>
        <fullName evidence="11">Biosynthetic peptidoglycan transglycosylase</fullName>
        <ecNumber evidence="11">2.4.99.28</ecNumber>
    </recommendedName>
    <alternativeName>
        <fullName evidence="11">Glycan polymerase</fullName>
    </alternativeName>
    <alternativeName>
        <fullName evidence="11">Peptidoglycan glycosyltransferase MtgA</fullName>
        <shortName evidence="11">PGT</shortName>
    </alternativeName>
</protein>
<dbReference type="InterPro" id="IPR036950">
    <property type="entry name" value="PBP_transglycosylase"/>
</dbReference>
<keyword evidence="6 11" id="KW-0133">Cell shape</keyword>
<dbReference type="EMBL" id="CP040098">
    <property type="protein sequence ID" value="QCQ21234.1"/>
    <property type="molecule type" value="Genomic_DNA"/>
</dbReference>
<evidence type="ECO:0000256" key="2">
    <source>
        <dbReference type="ARBA" id="ARBA00022519"/>
    </source>
</evidence>
<dbReference type="GO" id="GO:0016763">
    <property type="term" value="F:pentosyltransferase activity"/>
    <property type="evidence" value="ECO:0007669"/>
    <property type="project" value="InterPro"/>
</dbReference>
<feature type="domain" description="Glycosyl transferase family 51" evidence="12">
    <location>
        <begin position="67"/>
        <end position="230"/>
    </location>
</feature>
<dbReference type="HAMAP" id="MF_00766">
    <property type="entry name" value="PGT_MtgA"/>
    <property type="match status" value="1"/>
</dbReference>
<dbReference type="AlphaFoldDB" id="A0A4P8L0S3"/>
<keyword evidence="3 11" id="KW-0328">Glycosyltransferase</keyword>
<dbReference type="GO" id="GO:0071555">
    <property type="term" value="P:cell wall organization"/>
    <property type="evidence" value="ECO:0007669"/>
    <property type="project" value="UniProtKB-KW"/>
</dbReference>
<name>A0A4P8L0S3_9BACT</name>
<evidence type="ECO:0000256" key="5">
    <source>
        <dbReference type="ARBA" id="ARBA00022692"/>
    </source>
</evidence>
<dbReference type="OrthoDB" id="9766909at2"/>
<reference evidence="13 14" key="1">
    <citation type="submission" date="2019-05" db="EMBL/GenBank/DDBJ databases">
        <title>The Complete Genome Sequence of the n-alkane-degrading Desulfoglaeba alkanexedens ALDC reveals multiple alkylsuccinate synthase gene clusters.</title>
        <authorList>
            <person name="Callaghan A.V."/>
            <person name="Davidova I.A."/>
            <person name="Duncan K.E."/>
            <person name="Morris B."/>
            <person name="McInerney M.J."/>
        </authorList>
    </citation>
    <scope>NUCLEOTIDE SEQUENCE [LARGE SCALE GENOMIC DNA]</scope>
    <source>
        <strain evidence="13 14">ALDC</strain>
    </source>
</reference>
<evidence type="ECO:0000256" key="7">
    <source>
        <dbReference type="ARBA" id="ARBA00022984"/>
    </source>
</evidence>
<evidence type="ECO:0000256" key="4">
    <source>
        <dbReference type="ARBA" id="ARBA00022679"/>
    </source>
</evidence>
<dbReference type="InterPro" id="IPR011812">
    <property type="entry name" value="Pep_trsgly"/>
</dbReference>
<comment type="similarity">
    <text evidence="11">Belongs to the glycosyltransferase 51 family.</text>
</comment>
<dbReference type="GO" id="GO:0009252">
    <property type="term" value="P:peptidoglycan biosynthetic process"/>
    <property type="evidence" value="ECO:0007669"/>
    <property type="project" value="UniProtKB-UniRule"/>
</dbReference>
<comment type="function">
    <text evidence="11">Peptidoglycan polymerase that catalyzes glycan chain elongation from lipid-linked precursors.</text>
</comment>
<dbReference type="RefSeq" id="WP_137423203.1">
    <property type="nucleotide sequence ID" value="NZ_CP040098.1"/>
</dbReference>
<evidence type="ECO:0000313" key="14">
    <source>
        <dbReference type="Proteomes" id="UP000298602"/>
    </source>
</evidence>
<dbReference type="KEGG" id="dax:FDQ92_02930"/>
<evidence type="ECO:0000256" key="9">
    <source>
        <dbReference type="ARBA" id="ARBA00023136"/>
    </source>
</evidence>
<dbReference type="InterPro" id="IPR023346">
    <property type="entry name" value="Lysozyme-like_dom_sf"/>
</dbReference>
<dbReference type="Gene3D" id="1.10.3810.10">
    <property type="entry name" value="Biosynthetic peptidoglycan transglycosylase-like"/>
    <property type="match status" value="1"/>
</dbReference>
<comment type="pathway">
    <text evidence="11">Cell wall biogenesis; peptidoglycan biosynthesis.</text>
</comment>
<keyword evidence="9 11" id="KW-0472">Membrane</keyword>
<dbReference type="InterPro" id="IPR001264">
    <property type="entry name" value="Glyco_trans_51"/>
</dbReference>
<dbReference type="Proteomes" id="UP000298602">
    <property type="component" value="Chromosome"/>
</dbReference>
<evidence type="ECO:0000313" key="13">
    <source>
        <dbReference type="EMBL" id="QCQ21234.1"/>
    </source>
</evidence>
<proteinExistence type="inferred from homology"/>
<comment type="subcellular location">
    <subcellularLocation>
        <location evidence="11">Cell membrane</location>
        <topology evidence="11">Single-pass membrane protein</topology>
    </subcellularLocation>
</comment>
<organism evidence="13 14">
    <name type="scientific">Desulfoglaeba alkanexedens ALDC</name>
    <dbReference type="NCBI Taxonomy" id="980445"/>
    <lineage>
        <taxon>Bacteria</taxon>
        <taxon>Pseudomonadati</taxon>
        <taxon>Thermodesulfobacteriota</taxon>
        <taxon>Syntrophobacteria</taxon>
        <taxon>Syntrophobacterales</taxon>
        <taxon>Syntrophobacteraceae</taxon>
        <taxon>Desulfoglaeba</taxon>
    </lineage>
</organism>
<dbReference type="EC" id="2.4.99.28" evidence="11"/>
<dbReference type="GO" id="GO:0005886">
    <property type="term" value="C:plasma membrane"/>
    <property type="evidence" value="ECO:0007669"/>
    <property type="project" value="UniProtKB-SubCell"/>
</dbReference>
<dbReference type="NCBIfam" id="TIGR02070">
    <property type="entry name" value="mono_pep_trsgly"/>
    <property type="match status" value="1"/>
</dbReference>
<dbReference type="Pfam" id="PF00912">
    <property type="entry name" value="Transgly"/>
    <property type="match status" value="1"/>
</dbReference>
<gene>
    <name evidence="11 13" type="primary">mtgA</name>
    <name evidence="13" type="ORF">FDQ92_02930</name>
</gene>
<keyword evidence="7 11" id="KW-0573">Peptidoglycan synthesis</keyword>
<keyword evidence="10 11" id="KW-0961">Cell wall biogenesis/degradation</keyword>
<evidence type="ECO:0000256" key="11">
    <source>
        <dbReference type="HAMAP-Rule" id="MF_00766"/>
    </source>
</evidence>
<keyword evidence="1 11" id="KW-1003">Cell membrane</keyword>
<keyword evidence="2" id="KW-0997">Cell inner membrane</keyword>
<evidence type="ECO:0000256" key="3">
    <source>
        <dbReference type="ARBA" id="ARBA00022676"/>
    </source>
</evidence>
<dbReference type="SUPFAM" id="SSF53955">
    <property type="entry name" value="Lysozyme-like"/>
    <property type="match status" value="1"/>
</dbReference>
<keyword evidence="8 11" id="KW-1133">Transmembrane helix</keyword>
<dbReference type="GO" id="GO:0009274">
    <property type="term" value="C:peptidoglycan-based cell wall"/>
    <property type="evidence" value="ECO:0007669"/>
    <property type="project" value="InterPro"/>
</dbReference>
<evidence type="ECO:0000256" key="6">
    <source>
        <dbReference type="ARBA" id="ARBA00022960"/>
    </source>
</evidence>
<accession>A0A4P8L0S3</accession>
<dbReference type="GO" id="GO:0008360">
    <property type="term" value="P:regulation of cell shape"/>
    <property type="evidence" value="ECO:0007669"/>
    <property type="project" value="UniProtKB-KW"/>
</dbReference>
<reference evidence="13 14" key="2">
    <citation type="submission" date="2019-05" db="EMBL/GenBank/DDBJ databases">
        <authorList>
            <person name="Suflita J.M."/>
            <person name="Marks C.R."/>
        </authorList>
    </citation>
    <scope>NUCLEOTIDE SEQUENCE [LARGE SCALE GENOMIC DNA]</scope>
    <source>
        <strain evidence="13 14">ALDC</strain>
    </source>
</reference>
<keyword evidence="5 11" id="KW-0812">Transmembrane</keyword>
<comment type="catalytic activity">
    <reaction evidence="11">
        <text>[GlcNAc-(1-&gt;4)-Mur2Ac(oyl-L-Ala-gamma-D-Glu-L-Lys-D-Ala-D-Ala)](n)-di-trans,octa-cis-undecaprenyl diphosphate + beta-D-GlcNAc-(1-&gt;4)-Mur2Ac(oyl-L-Ala-gamma-D-Glu-L-Lys-D-Ala-D-Ala)-di-trans,octa-cis-undecaprenyl diphosphate = [GlcNAc-(1-&gt;4)-Mur2Ac(oyl-L-Ala-gamma-D-Glu-L-Lys-D-Ala-D-Ala)](n+1)-di-trans,octa-cis-undecaprenyl diphosphate + di-trans,octa-cis-undecaprenyl diphosphate + H(+)</text>
        <dbReference type="Rhea" id="RHEA:23708"/>
        <dbReference type="Rhea" id="RHEA-COMP:9602"/>
        <dbReference type="Rhea" id="RHEA-COMP:9603"/>
        <dbReference type="ChEBI" id="CHEBI:15378"/>
        <dbReference type="ChEBI" id="CHEBI:58405"/>
        <dbReference type="ChEBI" id="CHEBI:60033"/>
        <dbReference type="ChEBI" id="CHEBI:78435"/>
        <dbReference type="EC" id="2.4.99.28"/>
    </reaction>
</comment>
<dbReference type="PANTHER" id="PTHR30400:SF0">
    <property type="entry name" value="BIOSYNTHETIC PEPTIDOGLYCAN TRANSGLYCOSYLASE"/>
    <property type="match status" value="1"/>
</dbReference>
<evidence type="ECO:0000256" key="10">
    <source>
        <dbReference type="ARBA" id="ARBA00023316"/>
    </source>
</evidence>